<feature type="domain" description="SCP" evidence="2">
    <location>
        <begin position="55"/>
        <end position="152"/>
    </location>
</feature>
<dbReference type="PANTHER" id="PTHR31157:SF1">
    <property type="entry name" value="SCP DOMAIN-CONTAINING PROTEIN"/>
    <property type="match status" value="1"/>
</dbReference>
<dbReference type="EMBL" id="CAFBMH010000133">
    <property type="protein sequence ID" value="CAB4929543.1"/>
    <property type="molecule type" value="Genomic_DNA"/>
</dbReference>
<evidence type="ECO:0000313" key="3">
    <source>
        <dbReference type="EMBL" id="CAB4766377.1"/>
    </source>
</evidence>
<dbReference type="Pfam" id="PF00188">
    <property type="entry name" value="CAP"/>
    <property type="match status" value="1"/>
</dbReference>
<name>A0A6J6V788_9ZZZZ</name>
<feature type="compositionally biased region" description="Low complexity" evidence="1">
    <location>
        <begin position="211"/>
        <end position="222"/>
    </location>
</feature>
<sequence length="248" mass="24632">MPLLPLRPASSARSPLILAATVVVALLALFAMVATPVQATPENPADDETAFVASLNATRAKGGLAPLTVDGELRSLARDWAAQMAAAGRISHANPISAGVTSDWLKLGENVGTGGNVALIMNAFIASPGHYANIMDPGFTRVGVGAVWVGNALYTVHRFMKVAGGQASPPPAQDPPPAVTQPPAAEPPTPGTPEPTAPKAGGGGSTGGVGAARQGGPPTTTSTPPPLPPSASATRVASVLAALRATSA</sequence>
<evidence type="ECO:0000259" key="2">
    <source>
        <dbReference type="Pfam" id="PF00188"/>
    </source>
</evidence>
<dbReference type="InterPro" id="IPR035940">
    <property type="entry name" value="CAP_sf"/>
</dbReference>
<evidence type="ECO:0000256" key="1">
    <source>
        <dbReference type="SAM" id="MobiDB-lite"/>
    </source>
</evidence>
<dbReference type="SUPFAM" id="SSF55797">
    <property type="entry name" value="PR-1-like"/>
    <property type="match status" value="1"/>
</dbReference>
<proteinExistence type="predicted"/>
<feature type="compositionally biased region" description="Gly residues" evidence="1">
    <location>
        <begin position="200"/>
        <end position="210"/>
    </location>
</feature>
<protein>
    <submittedName>
        <fullName evidence="3">Unannotated protein</fullName>
    </submittedName>
</protein>
<accession>A0A6J6V788</accession>
<dbReference type="AlphaFoldDB" id="A0A6J6V788"/>
<gene>
    <name evidence="3" type="ORF">UFOPK2754_02810</name>
    <name evidence="4" type="ORF">UFOPK3543_02575</name>
</gene>
<reference evidence="3" key="1">
    <citation type="submission" date="2020-05" db="EMBL/GenBank/DDBJ databases">
        <authorList>
            <person name="Chiriac C."/>
            <person name="Salcher M."/>
            <person name="Ghai R."/>
            <person name="Kavagutti S V."/>
        </authorList>
    </citation>
    <scope>NUCLEOTIDE SEQUENCE</scope>
</reference>
<dbReference type="InterPro" id="IPR014044">
    <property type="entry name" value="CAP_dom"/>
</dbReference>
<dbReference type="EMBL" id="CAEZYR010000145">
    <property type="protein sequence ID" value="CAB4766377.1"/>
    <property type="molecule type" value="Genomic_DNA"/>
</dbReference>
<organism evidence="3">
    <name type="scientific">freshwater metagenome</name>
    <dbReference type="NCBI Taxonomy" id="449393"/>
    <lineage>
        <taxon>unclassified sequences</taxon>
        <taxon>metagenomes</taxon>
        <taxon>ecological metagenomes</taxon>
    </lineage>
</organism>
<feature type="compositionally biased region" description="Pro residues" evidence="1">
    <location>
        <begin position="168"/>
        <end position="196"/>
    </location>
</feature>
<dbReference type="Gene3D" id="3.40.33.10">
    <property type="entry name" value="CAP"/>
    <property type="match status" value="1"/>
</dbReference>
<dbReference type="CDD" id="cd05379">
    <property type="entry name" value="CAP_bacterial"/>
    <property type="match status" value="1"/>
</dbReference>
<feature type="region of interest" description="Disordered" evidence="1">
    <location>
        <begin position="165"/>
        <end position="234"/>
    </location>
</feature>
<dbReference type="PANTHER" id="PTHR31157">
    <property type="entry name" value="SCP DOMAIN-CONTAINING PROTEIN"/>
    <property type="match status" value="1"/>
</dbReference>
<evidence type="ECO:0000313" key="4">
    <source>
        <dbReference type="EMBL" id="CAB4929543.1"/>
    </source>
</evidence>